<dbReference type="InterPro" id="IPR034294">
    <property type="entry name" value="Aquaporin_transptr"/>
</dbReference>
<evidence type="ECO:0000256" key="1">
    <source>
        <dbReference type="ARBA" id="ARBA00004141"/>
    </source>
</evidence>
<dbReference type="AlphaFoldDB" id="A0ABC9ADX9"/>
<sequence length="331" mass="36376">MATDHVGKDVAGGDQRSMVNGQDLEQPRGDQEPAADHVSRGLSIAHFVRELMVEGVASFVLVFWSSVAALMQEMHGTLSFPMVCLVVALTVGFVLCWLGPAHFNPAVTATFAAFGYLPWPKVPFYVAVQLAGSVLACLAVNGVMRPREEHFYGTAPMAGHTDRLPFLLELLASAVLMIVIATAARGSVRSPIPHPQMHVFIVLVYMLMRVTIFAEPDGGRAGDRRRRRDIGPRHRAGVGRVDEPDQDAGPGHRAGPVHLRLDLPRRARRRHAHRRALQPRRQERRRRPRLPLRLRRCESGGGGAQRSRQEEGAGAHGARHRSSRVAAALGF</sequence>
<dbReference type="Proteomes" id="UP001497457">
    <property type="component" value="Chromosome 20rd"/>
</dbReference>
<evidence type="ECO:0000313" key="10">
    <source>
        <dbReference type="Proteomes" id="UP001497457"/>
    </source>
</evidence>
<dbReference type="EMBL" id="OZ075130">
    <property type="protein sequence ID" value="CAL4977374.1"/>
    <property type="molecule type" value="Genomic_DNA"/>
</dbReference>
<feature type="region of interest" description="Disordered" evidence="7">
    <location>
        <begin position="1"/>
        <end position="35"/>
    </location>
</feature>
<evidence type="ECO:0000256" key="7">
    <source>
        <dbReference type="SAM" id="MobiDB-lite"/>
    </source>
</evidence>
<evidence type="ECO:0000256" key="2">
    <source>
        <dbReference type="ARBA" id="ARBA00022692"/>
    </source>
</evidence>
<keyword evidence="5 8" id="KW-0472">Membrane</keyword>
<accession>A0ABC9ADX9</accession>
<comment type="subcellular location">
    <subcellularLocation>
        <location evidence="1">Membrane</location>
        <topology evidence="1">Multi-pass membrane protein</topology>
    </subcellularLocation>
</comment>
<reference evidence="9 10" key="2">
    <citation type="submission" date="2024-10" db="EMBL/GenBank/DDBJ databases">
        <authorList>
            <person name="Ryan C."/>
        </authorList>
    </citation>
    <scope>NUCLEOTIDE SEQUENCE [LARGE SCALE GENOMIC DNA]</scope>
</reference>
<organism evidence="9 10">
    <name type="scientific">Urochloa decumbens</name>
    <dbReference type="NCBI Taxonomy" id="240449"/>
    <lineage>
        <taxon>Eukaryota</taxon>
        <taxon>Viridiplantae</taxon>
        <taxon>Streptophyta</taxon>
        <taxon>Embryophyta</taxon>
        <taxon>Tracheophyta</taxon>
        <taxon>Spermatophyta</taxon>
        <taxon>Magnoliopsida</taxon>
        <taxon>Liliopsida</taxon>
        <taxon>Poales</taxon>
        <taxon>Poaceae</taxon>
        <taxon>PACMAD clade</taxon>
        <taxon>Panicoideae</taxon>
        <taxon>Panicodae</taxon>
        <taxon>Paniceae</taxon>
        <taxon>Melinidinae</taxon>
        <taxon>Urochloa</taxon>
    </lineage>
</organism>
<name>A0ABC9ADX9_9POAL</name>
<evidence type="ECO:0000256" key="4">
    <source>
        <dbReference type="ARBA" id="ARBA00022989"/>
    </source>
</evidence>
<dbReference type="InterPro" id="IPR023271">
    <property type="entry name" value="Aquaporin-like"/>
</dbReference>
<evidence type="ECO:0000256" key="6">
    <source>
        <dbReference type="RuleBase" id="RU000477"/>
    </source>
</evidence>
<keyword evidence="6" id="KW-0813">Transport</keyword>
<evidence type="ECO:0000256" key="5">
    <source>
        <dbReference type="ARBA" id="ARBA00023136"/>
    </source>
</evidence>
<dbReference type="PANTHER" id="PTHR45724:SF23">
    <property type="entry name" value="AQUAPORIN NIP4-1-RELATED"/>
    <property type="match status" value="1"/>
</dbReference>
<dbReference type="InterPro" id="IPR000425">
    <property type="entry name" value="MIP"/>
</dbReference>
<feature type="compositionally biased region" description="Basic residues" evidence="7">
    <location>
        <begin position="266"/>
        <end position="294"/>
    </location>
</feature>
<reference evidence="10" key="1">
    <citation type="submission" date="2024-06" db="EMBL/GenBank/DDBJ databases">
        <authorList>
            <person name="Ryan C."/>
        </authorList>
    </citation>
    <scope>NUCLEOTIDE SEQUENCE [LARGE SCALE GENOMIC DNA]</scope>
</reference>
<feature type="transmembrane region" description="Helical" evidence="8">
    <location>
        <begin position="51"/>
        <end position="71"/>
    </location>
</feature>
<evidence type="ECO:0000256" key="3">
    <source>
        <dbReference type="ARBA" id="ARBA00022737"/>
    </source>
</evidence>
<comment type="similarity">
    <text evidence="6">Belongs to the MIP/aquaporin (TC 1.A.8) family.</text>
</comment>
<dbReference type="PANTHER" id="PTHR45724">
    <property type="entry name" value="AQUAPORIN NIP2-1"/>
    <property type="match status" value="1"/>
</dbReference>
<feature type="transmembrane region" description="Helical" evidence="8">
    <location>
        <begin position="123"/>
        <end position="143"/>
    </location>
</feature>
<feature type="transmembrane region" description="Helical" evidence="8">
    <location>
        <begin position="83"/>
        <end position="103"/>
    </location>
</feature>
<proteinExistence type="inferred from homology"/>
<keyword evidence="10" id="KW-1185">Reference proteome</keyword>
<dbReference type="SUPFAM" id="SSF81338">
    <property type="entry name" value="Aquaporin-like"/>
    <property type="match status" value="1"/>
</dbReference>
<dbReference type="PRINTS" id="PR00783">
    <property type="entry name" value="MINTRINSICP"/>
</dbReference>
<feature type="transmembrane region" description="Helical" evidence="8">
    <location>
        <begin position="196"/>
        <end position="214"/>
    </location>
</feature>
<evidence type="ECO:0000256" key="8">
    <source>
        <dbReference type="SAM" id="Phobius"/>
    </source>
</evidence>
<keyword evidence="2 6" id="KW-0812">Transmembrane</keyword>
<keyword evidence="3" id="KW-0677">Repeat</keyword>
<dbReference type="GO" id="GO:0016020">
    <property type="term" value="C:membrane"/>
    <property type="evidence" value="ECO:0007669"/>
    <property type="project" value="UniProtKB-SubCell"/>
</dbReference>
<keyword evidence="4 8" id="KW-1133">Transmembrane helix</keyword>
<feature type="region of interest" description="Disordered" evidence="7">
    <location>
        <begin position="218"/>
        <end position="331"/>
    </location>
</feature>
<feature type="transmembrane region" description="Helical" evidence="8">
    <location>
        <begin position="164"/>
        <end position="184"/>
    </location>
</feature>
<dbReference type="Pfam" id="PF00230">
    <property type="entry name" value="MIP"/>
    <property type="match status" value="1"/>
</dbReference>
<protein>
    <submittedName>
        <fullName evidence="9">Uncharacterized protein</fullName>
    </submittedName>
</protein>
<feature type="compositionally biased region" description="Basic and acidic residues" evidence="7">
    <location>
        <begin position="25"/>
        <end position="35"/>
    </location>
</feature>
<evidence type="ECO:0000313" key="9">
    <source>
        <dbReference type="EMBL" id="CAL4977374.1"/>
    </source>
</evidence>
<gene>
    <name evidence="9" type="ORF">URODEC1_LOCUS54146</name>
</gene>
<feature type="compositionally biased region" description="Basic residues" evidence="7">
    <location>
        <begin position="223"/>
        <end position="237"/>
    </location>
</feature>
<dbReference type="Gene3D" id="1.20.1080.10">
    <property type="entry name" value="Glycerol uptake facilitator protein"/>
    <property type="match status" value="1"/>
</dbReference>